<dbReference type="AlphaFoldDB" id="A0A0E9WTJ9"/>
<evidence type="ECO:0000313" key="1">
    <source>
        <dbReference type="EMBL" id="JAH92865.1"/>
    </source>
</evidence>
<accession>A0A0E9WTJ9</accession>
<reference evidence="1" key="2">
    <citation type="journal article" date="2015" name="Fish Shellfish Immunol.">
        <title>Early steps in the European eel (Anguilla anguilla)-Vibrio vulnificus interaction in the gills: Role of the RtxA13 toxin.</title>
        <authorList>
            <person name="Callol A."/>
            <person name="Pajuelo D."/>
            <person name="Ebbesson L."/>
            <person name="Teles M."/>
            <person name="MacKenzie S."/>
            <person name="Amaro C."/>
        </authorList>
    </citation>
    <scope>NUCLEOTIDE SEQUENCE</scope>
</reference>
<protein>
    <submittedName>
        <fullName evidence="1">Uncharacterized protein</fullName>
    </submittedName>
</protein>
<dbReference type="EMBL" id="GBXM01015712">
    <property type="protein sequence ID" value="JAH92865.1"/>
    <property type="molecule type" value="Transcribed_RNA"/>
</dbReference>
<sequence length="65" mass="7672">MAHVERDYRTVGHWQTQTVSLYLWMLDVISPRTSSQCSIVYIYIYNLWCKLVNEEVGENWSCSAP</sequence>
<name>A0A0E9WTJ9_ANGAN</name>
<proteinExistence type="predicted"/>
<reference evidence="1" key="1">
    <citation type="submission" date="2014-11" db="EMBL/GenBank/DDBJ databases">
        <authorList>
            <person name="Amaro Gonzalez C."/>
        </authorList>
    </citation>
    <scope>NUCLEOTIDE SEQUENCE</scope>
</reference>
<organism evidence="1">
    <name type="scientific">Anguilla anguilla</name>
    <name type="common">European freshwater eel</name>
    <name type="synonym">Muraena anguilla</name>
    <dbReference type="NCBI Taxonomy" id="7936"/>
    <lineage>
        <taxon>Eukaryota</taxon>
        <taxon>Metazoa</taxon>
        <taxon>Chordata</taxon>
        <taxon>Craniata</taxon>
        <taxon>Vertebrata</taxon>
        <taxon>Euteleostomi</taxon>
        <taxon>Actinopterygii</taxon>
        <taxon>Neopterygii</taxon>
        <taxon>Teleostei</taxon>
        <taxon>Anguilliformes</taxon>
        <taxon>Anguillidae</taxon>
        <taxon>Anguilla</taxon>
    </lineage>
</organism>